<protein>
    <submittedName>
        <fullName evidence="2">Aldo/keto reductase</fullName>
    </submittedName>
</protein>
<proteinExistence type="predicted"/>
<evidence type="ECO:0000313" key="3">
    <source>
        <dbReference type="Proteomes" id="UP001059380"/>
    </source>
</evidence>
<dbReference type="RefSeq" id="WP_260793713.1">
    <property type="nucleotide sequence ID" value="NZ_CP093313.1"/>
</dbReference>
<dbReference type="AlphaFoldDB" id="A0A9J7BNW2"/>
<dbReference type="InterPro" id="IPR023210">
    <property type="entry name" value="NADP_OxRdtase_dom"/>
</dbReference>
<organism evidence="2 3">
    <name type="scientific">Occallatibacter riparius</name>
    <dbReference type="NCBI Taxonomy" id="1002689"/>
    <lineage>
        <taxon>Bacteria</taxon>
        <taxon>Pseudomonadati</taxon>
        <taxon>Acidobacteriota</taxon>
        <taxon>Terriglobia</taxon>
        <taxon>Terriglobales</taxon>
        <taxon>Acidobacteriaceae</taxon>
        <taxon>Occallatibacter</taxon>
    </lineage>
</organism>
<dbReference type="PANTHER" id="PTHR43312">
    <property type="entry name" value="D-THREO-ALDOSE 1-DEHYDROGENASE"/>
    <property type="match status" value="1"/>
</dbReference>
<gene>
    <name evidence="2" type="ORF">MOP44_27135</name>
</gene>
<dbReference type="Gene3D" id="3.20.20.100">
    <property type="entry name" value="NADP-dependent oxidoreductase domain"/>
    <property type="match status" value="1"/>
</dbReference>
<dbReference type="Proteomes" id="UP001059380">
    <property type="component" value="Chromosome"/>
</dbReference>
<sequence>MAGSGAIPTRPFGKTGVKVSALGLGGHHLGAAKDEQTAVEIVHRALDGGITFFDCCWEYNRGKSEGWLGKGLKGARDKAFLMTKVCTHGRDASLAMQMLEQSLRRLQTDHLDLWQIHGVSFPNDPDLFIRPGGAAEALEKAKKDGKVRFTGFTGHKDPDIHLAMLKTGFAFDAVQMPLNPFDANFHSFEQKVLPVLNQRGIAPIGMKPIGGHGEPVQKGVFTAQELLGYAMSLPVAVTLSGVSEPEILEQNLKVAQGFTPLSQEEMQKLRERAKPYAGDGQFELYKVSIKFDNPEARIAHEFPLDPKQVEVQQMIHSTQNTGRPYPQVTDSPGA</sequence>
<accession>A0A9J7BNW2</accession>
<dbReference type="Pfam" id="PF00248">
    <property type="entry name" value="Aldo_ket_red"/>
    <property type="match status" value="1"/>
</dbReference>
<dbReference type="InterPro" id="IPR053135">
    <property type="entry name" value="AKR2_Oxidoreductase"/>
</dbReference>
<keyword evidence="3" id="KW-1185">Reference proteome</keyword>
<evidence type="ECO:0000259" key="1">
    <source>
        <dbReference type="Pfam" id="PF00248"/>
    </source>
</evidence>
<evidence type="ECO:0000313" key="2">
    <source>
        <dbReference type="EMBL" id="UWZ84209.1"/>
    </source>
</evidence>
<reference evidence="2" key="1">
    <citation type="submission" date="2021-04" db="EMBL/GenBank/DDBJ databases">
        <title>Phylogenetic analysis of Acidobacteriaceae.</title>
        <authorList>
            <person name="Qiu L."/>
            <person name="Zhang Q."/>
        </authorList>
    </citation>
    <scope>NUCLEOTIDE SEQUENCE</scope>
    <source>
        <strain evidence="2">DSM 25168</strain>
    </source>
</reference>
<dbReference type="PANTHER" id="PTHR43312:SF1">
    <property type="entry name" value="NADP-DEPENDENT OXIDOREDUCTASE DOMAIN-CONTAINING PROTEIN"/>
    <property type="match status" value="1"/>
</dbReference>
<feature type="domain" description="NADP-dependent oxidoreductase" evidence="1">
    <location>
        <begin position="22"/>
        <end position="211"/>
    </location>
</feature>
<name>A0A9J7BNW2_9BACT</name>
<dbReference type="CDD" id="cd19100">
    <property type="entry name" value="AKR_unchar"/>
    <property type="match status" value="1"/>
</dbReference>
<dbReference type="SUPFAM" id="SSF51430">
    <property type="entry name" value="NAD(P)-linked oxidoreductase"/>
    <property type="match status" value="1"/>
</dbReference>
<dbReference type="KEGG" id="orp:MOP44_27135"/>
<dbReference type="InterPro" id="IPR036812">
    <property type="entry name" value="NAD(P)_OxRdtase_dom_sf"/>
</dbReference>
<dbReference type="EMBL" id="CP093313">
    <property type="protein sequence ID" value="UWZ84209.1"/>
    <property type="molecule type" value="Genomic_DNA"/>
</dbReference>